<evidence type="ECO:0000256" key="7">
    <source>
        <dbReference type="ARBA" id="ARBA00022840"/>
    </source>
</evidence>
<dbReference type="GO" id="GO:0005524">
    <property type="term" value="F:ATP binding"/>
    <property type="evidence" value="ECO:0007669"/>
    <property type="project" value="UniProtKB-KW"/>
</dbReference>
<dbReference type="InterPro" id="IPR011006">
    <property type="entry name" value="CheY-like_superfamily"/>
</dbReference>
<dbReference type="Gene3D" id="3.30.565.10">
    <property type="entry name" value="Histidine kinase-like ATPase, C-terminal domain"/>
    <property type="match status" value="1"/>
</dbReference>
<evidence type="ECO:0000259" key="11">
    <source>
        <dbReference type="PROSITE" id="PS50011"/>
    </source>
</evidence>
<dbReference type="SUPFAM" id="SSF55874">
    <property type="entry name" value="ATPase domain of HSP90 chaperone/DNA topoisomerase II/histidine kinase"/>
    <property type="match status" value="1"/>
</dbReference>
<feature type="domain" description="Histidine kinase" evidence="12">
    <location>
        <begin position="1801"/>
        <end position="2027"/>
    </location>
</feature>
<dbReference type="InterPro" id="IPR011009">
    <property type="entry name" value="Kinase-like_dom_sf"/>
</dbReference>
<feature type="compositionally biased region" description="Low complexity" evidence="10">
    <location>
        <begin position="380"/>
        <end position="390"/>
    </location>
</feature>
<dbReference type="InterPro" id="IPR036097">
    <property type="entry name" value="HisK_dim/P_sf"/>
</dbReference>
<dbReference type="PRINTS" id="PR00344">
    <property type="entry name" value="BCTRLSENSOR"/>
</dbReference>
<feature type="region of interest" description="Disordered" evidence="10">
    <location>
        <begin position="1546"/>
        <end position="1577"/>
    </location>
</feature>
<keyword evidence="4" id="KW-0808">Transferase</keyword>
<evidence type="ECO:0000256" key="6">
    <source>
        <dbReference type="ARBA" id="ARBA00022777"/>
    </source>
</evidence>
<dbReference type="CDD" id="cd00082">
    <property type="entry name" value="HisKA"/>
    <property type="match status" value="1"/>
</dbReference>
<dbReference type="InterPro" id="IPR003018">
    <property type="entry name" value="GAF"/>
</dbReference>
<dbReference type="SMART" id="SM00065">
    <property type="entry name" value="GAF"/>
    <property type="match status" value="1"/>
</dbReference>
<sequence>MSSTGSSSGLSDGVIRSRVAEALQISGYHFTNATQVPIADYYDNVTLVNGYRVSDKTAVVAKVSSNSLQIEREYYIIRQLYQTADGPLYLVRPLEYAYLSSSGLAVAIYADAYNDPSPNRTIDDIGTFLRLAIRCTDIMEFIHRHNTVHGQLNMAAFCWSNNDMDTRLWNFAGSGSSASFEKYLTSEGWKKYQHSQAIMENRLMYISPEQTGRTTYIADHRSDIYSLGIVFFVLLTGQLPFDGGPLKIINSILSGKIPSVHDIQLNVPEAISRIIEKMTCKIPEERYMSMHGVKCDLEECLQRLKTSKTGTIDSFTLAQHDIASVFMIPRNVYGRQAIIADMVHIIERFVSQYSPLKRRKQGATLAASSNSDPDSTEQKSSSSFPGHDSSDVSSVSSRFVSVNGKQAATVVGIYGPGGIVQPLARKSGYISSTKFDSRNKVPYSGLLRLLSQALQQVLSETEEEVHRFFEHLKAWLGAQFSNISVLADLVPELKSLLVAAGYRDQHINTEISMKADNVEARLRFHNLYVEVFRAVSHWRMVTIFIDDIHQADDPSIDLLLALLLSKVNILVFLSYRDQELNEKQSGILKNEFANIQLIQVGTLKLDALTDFVCDTLYRSRDTDRQYVTPLALAIQRKTNGNAFFTAQLLQMMECKKIIYFNWESNIWEYDLARIEQGTFLEEDVSFMVNRLKELPRHGQQLLKLASFVGDTFSWSTVKALMEETFPDDASDDDSNDGDRSSLLSGDTMTATSVFSKKSKSTEDTLSPDSIEERRTHQRSYDPISGLHAVIQEGYIMQLGADEFKWSHDRITHAAGELVNPNMRCKVHFMIAQHMMQEQEDMDVFLVADHLLKCLDLLLSLEDKSSFRQLLIDAGNKGRQSGAHDMAFSYYKAAIQLSDPEEEWDDDNYPVTLQLYTNALGLSFVLGNNETTEKQEDMDVFLVADHLLKCLDLLLSLEDKSSFRQLLIDAGNKGRQSGAHDMAFSYYKAAIQLSDPEEEWDDDNYPVTLQLYTNALGLSFVLGNNETTESLSDIIFKHARTPLDRKAAYLIQAYCYLSLQKPSEGRDTLVKCLEDLGNEKLTFDNPEKDMQEGLDQLEKALGNLDMDEIPNIGLSDDPYVHATAEIMGEMLLLLYWTGQKQSLCACACHVLNMCLQRGMAPAVSRACAYLAGVGYAELNKNQATAIKMGKLAVALADRYGSNSEKGQVYLVYIVFVHQFHHHHRESLPIIDAATRYAFAGGDRHFTNYAKMHCGISSFTVARHLSDALPIAEEAFEEVHKWSPAAESNAMTITVVRAIKALQGRTYWETDYVYDGDDGFNDEHFITETFKQSPDPTTALNWYHSFKMIPLTLYERYEAAIEIGNRWFPKLESLTIMRHTRVAFFYHSIALIGYARENNEAADRCLKQVAQNQDVLYEWVVVCPVNFIGFWTLVEAEIAGFQGDNVMKAIRLYEEAINHAREGEWYLELCIAHELAGAFYYRQGIHNVAYNMIKKAVDLYTAYGAFGKSRHLNAKYADLLSSLSDNRTETRDKSAQTDPFPLLTAPHHQPAQNTWSNSSHEHVDNSPIADEPYNSESIPPITTEQTLVTLDIIDMASILKSSHVLASEVKFEALLNNMMQIILENSGADRGAIIVKESKFGIGAYGNQQEEETIVTYEEPEHISKNSTLVSSQIIHHTIHTSESIFIPDVEQDARFAVGPWFERAGKKSVICMPIIHKMMTVGCIFLEGAIGIFTQRHITVLGLLCQQMGISLTNAALFKSVRRVTAANMKMIEMQKQALEEARRSKEAADKATRLREIFLANMSHEIRTPFSGFYGMITLLSETKLDPAQYDLVRTAKSSCEGLLQIIDDLLNFSKLQAGKVSLDLAPVHVEELIADVIDMLIAIAIQKRINVTYTVAEDVPAVVMADANRLRQIIINLLGNAVKFTHHGEISIRCSIDRRKQKVDKGSQVSLLFEVIDTGIGISEEQRKVLFMPFSQVDGSTTRKYGGTGLGLSICLQLVSLMDGDIDVISESGRGSNFRFSISVSPVYDQSKRFTEAMQAISKSFIKTRVLVADTHHSTFSMMTNFLPNIPLDGVSDYAELQQETPYGIVIVGLLLDHKEGTLTYWENELQKIMKRAKVTVIMHYPLGTSNVQGNIGGVGPIVEAESSSSEQVQQQQPFHISSYGYLDDQQNIVRMGVPLRRNKLLRMLAGFLKEDEPGSTPVPKSRPNIFGRTSSSEIKLAIDTIPEEHRKAFKKINILVAEDNPVAQKLLCKQLKRYGFNITCANNGAEAINAWTKRPVGYFKMALFDHHMPKCDGVEATKTIRRHEKEQNSTIRLPIVALTADIQDSARAICVNAGMDG</sequence>
<evidence type="ECO:0000256" key="4">
    <source>
        <dbReference type="ARBA" id="ARBA00022679"/>
    </source>
</evidence>
<dbReference type="OrthoDB" id="60033at2759"/>
<dbReference type="SUPFAM" id="SSF56112">
    <property type="entry name" value="Protein kinase-like (PK-like)"/>
    <property type="match status" value="1"/>
</dbReference>
<dbReference type="SUPFAM" id="SSF55781">
    <property type="entry name" value="GAF domain-like"/>
    <property type="match status" value="1"/>
</dbReference>
<feature type="domain" description="Response regulatory" evidence="13">
    <location>
        <begin position="2239"/>
        <end position="2343"/>
    </location>
</feature>
<dbReference type="EC" id="2.7.13.3" evidence="2"/>
<dbReference type="Pfam" id="PF02518">
    <property type="entry name" value="HATPase_c"/>
    <property type="match status" value="1"/>
</dbReference>
<reference evidence="14" key="1">
    <citation type="journal article" date="2014" name="Genome Announc.">
        <title>De novo whole-genome sequence and genome annotation of Lichtheimia ramosa.</title>
        <authorList>
            <person name="Linde J."/>
            <person name="Schwartze V."/>
            <person name="Binder U."/>
            <person name="Lass-Florl C."/>
            <person name="Voigt K."/>
            <person name="Horn F."/>
        </authorList>
    </citation>
    <scope>NUCLEOTIDE SEQUENCE</scope>
    <source>
        <strain evidence="14">JMRC FSU:6197</strain>
    </source>
</reference>
<dbReference type="Gene3D" id="3.40.50.2300">
    <property type="match status" value="1"/>
</dbReference>
<dbReference type="SMART" id="SM00220">
    <property type="entry name" value="S_TKc"/>
    <property type="match status" value="1"/>
</dbReference>
<comment type="catalytic activity">
    <reaction evidence="1">
        <text>ATP + protein L-histidine = ADP + protein N-phospho-L-histidine.</text>
        <dbReference type="EC" id="2.7.13.3"/>
    </reaction>
</comment>
<keyword evidence="8" id="KW-0902">Two-component regulatory system</keyword>
<dbReference type="PANTHER" id="PTHR45339">
    <property type="entry name" value="HYBRID SIGNAL TRANSDUCTION HISTIDINE KINASE J"/>
    <property type="match status" value="1"/>
</dbReference>
<name>A0A077WFI0_9FUNG</name>
<dbReference type="InterPro" id="IPR005467">
    <property type="entry name" value="His_kinase_dom"/>
</dbReference>
<dbReference type="SMART" id="SM00388">
    <property type="entry name" value="HisKA"/>
    <property type="match status" value="1"/>
</dbReference>
<dbReference type="PROSITE" id="PS50109">
    <property type="entry name" value="HIS_KIN"/>
    <property type="match status" value="1"/>
</dbReference>
<dbReference type="SUPFAM" id="SSF52172">
    <property type="entry name" value="CheY-like"/>
    <property type="match status" value="1"/>
</dbReference>
<feature type="region of interest" description="Disordered" evidence="10">
    <location>
        <begin position="361"/>
        <end position="390"/>
    </location>
</feature>
<dbReference type="EMBL" id="LK023318">
    <property type="protein sequence ID" value="CDS05868.1"/>
    <property type="molecule type" value="Genomic_DNA"/>
</dbReference>
<keyword evidence="5" id="KW-0547">Nucleotide-binding</keyword>
<gene>
    <name evidence="14" type="ORF">LRAMOSA08396</name>
</gene>
<dbReference type="CDD" id="cd17546">
    <property type="entry name" value="REC_hyHK_CKI1_RcsC-like"/>
    <property type="match status" value="1"/>
</dbReference>
<dbReference type="PROSITE" id="PS50011">
    <property type="entry name" value="PROTEIN_KINASE_DOM"/>
    <property type="match status" value="1"/>
</dbReference>
<organism evidence="14">
    <name type="scientific">Lichtheimia ramosa</name>
    <dbReference type="NCBI Taxonomy" id="688394"/>
    <lineage>
        <taxon>Eukaryota</taxon>
        <taxon>Fungi</taxon>
        <taxon>Fungi incertae sedis</taxon>
        <taxon>Mucoromycota</taxon>
        <taxon>Mucoromycotina</taxon>
        <taxon>Mucoromycetes</taxon>
        <taxon>Mucorales</taxon>
        <taxon>Lichtheimiaceae</taxon>
        <taxon>Lichtheimia</taxon>
    </lineage>
</organism>
<dbReference type="Pfam" id="PF13185">
    <property type="entry name" value="GAF_2"/>
    <property type="match status" value="1"/>
</dbReference>
<dbReference type="Gene3D" id="1.10.510.10">
    <property type="entry name" value="Transferase(Phosphotransferase) domain 1"/>
    <property type="match status" value="1"/>
</dbReference>
<dbReference type="GO" id="GO:0000155">
    <property type="term" value="F:phosphorelay sensor kinase activity"/>
    <property type="evidence" value="ECO:0007669"/>
    <property type="project" value="InterPro"/>
</dbReference>
<dbReference type="InterPro" id="IPR036890">
    <property type="entry name" value="HATPase_C_sf"/>
</dbReference>
<feature type="modified residue" description="4-aspartylphosphate" evidence="9">
    <location>
        <position position="2291"/>
    </location>
</feature>
<dbReference type="PROSITE" id="PS50110">
    <property type="entry name" value="RESPONSE_REGULATORY"/>
    <property type="match status" value="1"/>
</dbReference>
<dbReference type="SMART" id="SM00387">
    <property type="entry name" value="HATPase_c"/>
    <property type="match status" value="1"/>
</dbReference>
<evidence type="ECO:0000256" key="10">
    <source>
        <dbReference type="SAM" id="MobiDB-lite"/>
    </source>
</evidence>
<protein>
    <recommendedName>
        <fullName evidence="2">histidine kinase</fullName>
        <ecNumber evidence="2">2.7.13.3</ecNumber>
    </recommendedName>
</protein>
<feature type="compositionally biased region" description="Acidic residues" evidence="10">
    <location>
        <begin position="725"/>
        <end position="735"/>
    </location>
</feature>
<feature type="domain" description="Protein kinase" evidence="11">
    <location>
        <begin position="1"/>
        <end position="301"/>
    </location>
</feature>
<dbReference type="Pfam" id="PF00512">
    <property type="entry name" value="HisKA"/>
    <property type="match status" value="1"/>
</dbReference>
<dbReference type="FunFam" id="1.10.287.130:FF:000002">
    <property type="entry name" value="Two-component osmosensing histidine kinase"/>
    <property type="match status" value="1"/>
</dbReference>
<dbReference type="InterPro" id="IPR029016">
    <property type="entry name" value="GAF-like_dom_sf"/>
</dbReference>
<evidence type="ECO:0000256" key="5">
    <source>
        <dbReference type="ARBA" id="ARBA00022741"/>
    </source>
</evidence>
<dbReference type="FunFam" id="3.30.565.10:FF:000010">
    <property type="entry name" value="Sensor histidine kinase RcsC"/>
    <property type="match status" value="1"/>
</dbReference>
<dbReference type="Gene3D" id="1.10.287.130">
    <property type="match status" value="1"/>
</dbReference>
<dbReference type="InterPro" id="IPR001789">
    <property type="entry name" value="Sig_transdc_resp-reg_receiver"/>
</dbReference>
<evidence type="ECO:0000256" key="9">
    <source>
        <dbReference type="PROSITE-ProRule" id="PRU00169"/>
    </source>
</evidence>
<dbReference type="SUPFAM" id="SSF47384">
    <property type="entry name" value="Homodimeric domain of signal transducing histidine kinase"/>
    <property type="match status" value="1"/>
</dbReference>
<feature type="region of interest" description="Disordered" evidence="10">
    <location>
        <begin position="725"/>
        <end position="777"/>
    </location>
</feature>
<dbReference type="InterPro" id="IPR003661">
    <property type="entry name" value="HisK_dim/P_dom"/>
</dbReference>
<evidence type="ECO:0000256" key="8">
    <source>
        <dbReference type="ARBA" id="ARBA00023012"/>
    </source>
</evidence>
<keyword evidence="7" id="KW-0067">ATP-binding</keyword>
<dbReference type="CDD" id="cd16922">
    <property type="entry name" value="HATPase_EvgS-ArcB-TorS-like"/>
    <property type="match status" value="1"/>
</dbReference>
<accession>A0A077WFI0</accession>
<evidence type="ECO:0000313" key="14">
    <source>
        <dbReference type="EMBL" id="CDS05868.1"/>
    </source>
</evidence>
<keyword evidence="6" id="KW-0418">Kinase</keyword>
<evidence type="ECO:0000256" key="3">
    <source>
        <dbReference type="ARBA" id="ARBA00022553"/>
    </source>
</evidence>
<proteinExistence type="predicted"/>
<dbReference type="SMART" id="SM00448">
    <property type="entry name" value="REC"/>
    <property type="match status" value="1"/>
</dbReference>
<dbReference type="Gene3D" id="3.30.450.40">
    <property type="match status" value="1"/>
</dbReference>
<evidence type="ECO:0000256" key="1">
    <source>
        <dbReference type="ARBA" id="ARBA00000085"/>
    </source>
</evidence>
<dbReference type="InterPro" id="IPR003594">
    <property type="entry name" value="HATPase_dom"/>
</dbReference>
<keyword evidence="3 9" id="KW-0597">Phosphoprotein</keyword>
<evidence type="ECO:0000259" key="12">
    <source>
        <dbReference type="PROSITE" id="PS50109"/>
    </source>
</evidence>
<dbReference type="InterPro" id="IPR004358">
    <property type="entry name" value="Sig_transdc_His_kin-like_C"/>
</dbReference>
<evidence type="ECO:0000256" key="2">
    <source>
        <dbReference type="ARBA" id="ARBA00012438"/>
    </source>
</evidence>
<dbReference type="PANTHER" id="PTHR45339:SF5">
    <property type="entry name" value="HISTIDINE KINASE"/>
    <property type="match status" value="1"/>
</dbReference>
<dbReference type="InterPro" id="IPR000719">
    <property type="entry name" value="Prot_kinase_dom"/>
</dbReference>
<evidence type="ECO:0000259" key="13">
    <source>
        <dbReference type="PROSITE" id="PS50110"/>
    </source>
</evidence>
<dbReference type="Pfam" id="PF00072">
    <property type="entry name" value="Response_reg"/>
    <property type="match status" value="1"/>
</dbReference>